<keyword evidence="2" id="KW-1185">Reference proteome</keyword>
<dbReference type="STRING" id="398512.Bccel_1417"/>
<dbReference type="RefSeq" id="WP_050753214.1">
    <property type="nucleotide sequence ID" value="NZ_LGTC01000001.1"/>
</dbReference>
<gene>
    <name evidence="1" type="ORF">Bccel_1417</name>
</gene>
<protein>
    <submittedName>
        <fullName evidence="1">Uncharacterized protein</fullName>
    </submittedName>
</protein>
<dbReference type="Proteomes" id="UP000036923">
    <property type="component" value="Unassembled WGS sequence"/>
</dbReference>
<accession>A0A0L6JK65</accession>
<evidence type="ECO:0000313" key="1">
    <source>
        <dbReference type="EMBL" id="KNY26155.1"/>
    </source>
</evidence>
<comment type="caution">
    <text evidence="1">The sequence shown here is derived from an EMBL/GenBank/DDBJ whole genome shotgun (WGS) entry which is preliminary data.</text>
</comment>
<proteinExistence type="predicted"/>
<name>A0A0L6JK65_9FIRM</name>
<evidence type="ECO:0000313" key="2">
    <source>
        <dbReference type="Proteomes" id="UP000036923"/>
    </source>
</evidence>
<dbReference type="AlphaFoldDB" id="A0A0L6JK65"/>
<sequence length="156" mass="17592" precursor="true">MKRIVIVFAALIVLTVAIFAINRVYNENKGINFDEMEMRKIAWDSLSEGEKKSVVKDGAGLSAVVDGKKEVNINGSDIWKYAEVGLARYKDISSLNTVKVVYNGEKPELDIITKIKRWYLQNHKVVRVSFKTTMDGLLGPITLYIDPDNKEIIGEN</sequence>
<organism evidence="1 2">
    <name type="scientific">Pseudobacteroides cellulosolvens ATCC 35603 = DSM 2933</name>
    <dbReference type="NCBI Taxonomy" id="398512"/>
    <lineage>
        <taxon>Bacteria</taxon>
        <taxon>Bacillati</taxon>
        <taxon>Bacillota</taxon>
        <taxon>Clostridia</taxon>
        <taxon>Eubacteriales</taxon>
        <taxon>Oscillospiraceae</taxon>
        <taxon>Pseudobacteroides</taxon>
    </lineage>
</organism>
<reference evidence="2" key="1">
    <citation type="submission" date="2015-07" db="EMBL/GenBank/DDBJ databases">
        <title>Near-Complete Genome Sequence of the Cellulolytic Bacterium Bacteroides (Pseudobacteroides) cellulosolvens ATCC 35603.</title>
        <authorList>
            <person name="Dassa B."/>
            <person name="Utturkar S.M."/>
            <person name="Klingeman D.M."/>
            <person name="Hurt R.A."/>
            <person name="Keller M."/>
            <person name="Xu J."/>
            <person name="Reddy Y.H.K."/>
            <person name="Borovok I."/>
            <person name="Grinberg I.R."/>
            <person name="Lamed R."/>
            <person name="Zhivin O."/>
            <person name="Bayer E.A."/>
            <person name="Brown S.D."/>
        </authorList>
    </citation>
    <scope>NUCLEOTIDE SEQUENCE [LARGE SCALE GENOMIC DNA]</scope>
    <source>
        <strain evidence="2">DSM 2933</strain>
    </source>
</reference>
<dbReference type="EMBL" id="LGTC01000001">
    <property type="protein sequence ID" value="KNY26155.1"/>
    <property type="molecule type" value="Genomic_DNA"/>
</dbReference>